<feature type="transmembrane region" description="Helical" evidence="1">
    <location>
        <begin position="81"/>
        <end position="102"/>
    </location>
</feature>
<accession>A0A9P5N7Y5</accession>
<protein>
    <submittedName>
        <fullName evidence="2">Uncharacterized protein</fullName>
    </submittedName>
</protein>
<dbReference type="EMBL" id="JADNYJ010000318">
    <property type="protein sequence ID" value="KAF8871174.1"/>
    <property type="molecule type" value="Genomic_DNA"/>
</dbReference>
<reference evidence="2" key="1">
    <citation type="submission" date="2020-11" db="EMBL/GenBank/DDBJ databases">
        <authorList>
            <consortium name="DOE Joint Genome Institute"/>
            <person name="Ahrendt S."/>
            <person name="Riley R."/>
            <person name="Andreopoulos W."/>
            <person name="LaButti K."/>
            <person name="Pangilinan J."/>
            <person name="Ruiz-duenas F.J."/>
            <person name="Barrasa J.M."/>
            <person name="Sanchez-Garcia M."/>
            <person name="Camarero S."/>
            <person name="Miyauchi S."/>
            <person name="Serrano A."/>
            <person name="Linde D."/>
            <person name="Babiker R."/>
            <person name="Drula E."/>
            <person name="Ayuso-Fernandez I."/>
            <person name="Pacheco R."/>
            <person name="Padilla G."/>
            <person name="Ferreira P."/>
            <person name="Barriuso J."/>
            <person name="Kellner H."/>
            <person name="Castanera R."/>
            <person name="Alfaro M."/>
            <person name="Ramirez L."/>
            <person name="Pisabarro A.G."/>
            <person name="Kuo A."/>
            <person name="Tritt A."/>
            <person name="Lipzen A."/>
            <person name="He G."/>
            <person name="Yan M."/>
            <person name="Ng V."/>
            <person name="Cullen D."/>
            <person name="Martin F."/>
            <person name="Rosso M.-N."/>
            <person name="Henrissat B."/>
            <person name="Hibbett D."/>
            <person name="Martinez A.T."/>
            <person name="Grigoriev I.V."/>
        </authorList>
    </citation>
    <scope>NUCLEOTIDE SEQUENCE</scope>
    <source>
        <strain evidence="2">AH 44721</strain>
    </source>
</reference>
<keyword evidence="1" id="KW-0812">Transmembrane</keyword>
<evidence type="ECO:0000313" key="2">
    <source>
        <dbReference type="EMBL" id="KAF8871174.1"/>
    </source>
</evidence>
<keyword evidence="1" id="KW-1133">Transmembrane helix</keyword>
<dbReference type="AlphaFoldDB" id="A0A9P5N7Y5"/>
<feature type="transmembrane region" description="Helical" evidence="1">
    <location>
        <begin position="108"/>
        <end position="131"/>
    </location>
</feature>
<sequence length="167" mass="18317">MLGLKSFKSSPSTSSSAPTAALSWALVASSAVASSPTEFSVSFTRCHIILHFFLNNCALFELSHAHSYTLIHTHLPLFRPAVTITLSTIVSTSLSIFLSLIAPTHSHWVLLQPFFILVPTSLTLVLVISAVDISHRLSYVYFDVCIIRFLMPHCKEAIGSTTNEELL</sequence>
<keyword evidence="3" id="KW-1185">Reference proteome</keyword>
<proteinExistence type="predicted"/>
<comment type="caution">
    <text evidence="2">The sequence shown here is derived from an EMBL/GenBank/DDBJ whole genome shotgun (WGS) entry which is preliminary data.</text>
</comment>
<keyword evidence="1" id="KW-0472">Membrane</keyword>
<organism evidence="2 3">
    <name type="scientific">Gymnopilus junonius</name>
    <name type="common">Spectacular rustgill mushroom</name>
    <name type="synonym">Gymnopilus spectabilis subsp. junonius</name>
    <dbReference type="NCBI Taxonomy" id="109634"/>
    <lineage>
        <taxon>Eukaryota</taxon>
        <taxon>Fungi</taxon>
        <taxon>Dikarya</taxon>
        <taxon>Basidiomycota</taxon>
        <taxon>Agaricomycotina</taxon>
        <taxon>Agaricomycetes</taxon>
        <taxon>Agaricomycetidae</taxon>
        <taxon>Agaricales</taxon>
        <taxon>Agaricineae</taxon>
        <taxon>Hymenogastraceae</taxon>
        <taxon>Gymnopilus</taxon>
    </lineage>
</organism>
<evidence type="ECO:0000256" key="1">
    <source>
        <dbReference type="SAM" id="Phobius"/>
    </source>
</evidence>
<evidence type="ECO:0000313" key="3">
    <source>
        <dbReference type="Proteomes" id="UP000724874"/>
    </source>
</evidence>
<dbReference type="Proteomes" id="UP000724874">
    <property type="component" value="Unassembled WGS sequence"/>
</dbReference>
<gene>
    <name evidence="2" type="ORF">CPB84DRAFT_795465</name>
</gene>
<name>A0A9P5N7Y5_GYMJU</name>